<evidence type="ECO:0000256" key="2">
    <source>
        <dbReference type="ARBA" id="ARBA00022741"/>
    </source>
</evidence>
<dbReference type="PROSITE" id="PS50893">
    <property type="entry name" value="ABC_TRANSPORTER_2"/>
    <property type="match status" value="1"/>
</dbReference>
<dbReference type="PANTHER" id="PTHR24220:SF86">
    <property type="entry name" value="ABC TRANSPORTER ABCH.1"/>
    <property type="match status" value="1"/>
</dbReference>
<dbReference type="InterPro" id="IPR017911">
    <property type="entry name" value="MacB-like_ATP-bd"/>
</dbReference>
<reference evidence="7" key="1">
    <citation type="journal article" date="2019" name="Int. J. Syst. Evol. Microbiol.">
        <title>The Global Catalogue of Microorganisms (GCM) 10K type strain sequencing project: providing services to taxonomists for standard genome sequencing and annotation.</title>
        <authorList>
            <consortium name="The Broad Institute Genomics Platform"/>
            <consortium name="The Broad Institute Genome Sequencing Center for Infectious Disease"/>
            <person name="Wu L."/>
            <person name="Ma J."/>
        </authorList>
    </citation>
    <scope>NUCLEOTIDE SEQUENCE [LARGE SCALE GENOMIC DNA]</scope>
    <source>
        <strain evidence="7">KCTC 42586</strain>
    </source>
</reference>
<dbReference type="InterPro" id="IPR003593">
    <property type="entry name" value="AAA+_ATPase"/>
</dbReference>
<dbReference type="PROSITE" id="PS00211">
    <property type="entry name" value="ABC_TRANSPORTER_1"/>
    <property type="match status" value="1"/>
</dbReference>
<dbReference type="InterPro" id="IPR003439">
    <property type="entry name" value="ABC_transporter-like_ATP-bd"/>
</dbReference>
<dbReference type="InterPro" id="IPR027417">
    <property type="entry name" value="P-loop_NTPase"/>
</dbReference>
<evidence type="ECO:0000313" key="6">
    <source>
        <dbReference type="EMBL" id="MFC5214809.1"/>
    </source>
</evidence>
<evidence type="ECO:0000256" key="1">
    <source>
        <dbReference type="ARBA" id="ARBA00022448"/>
    </source>
</evidence>
<gene>
    <name evidence="6" type="ORF">ACFPQ9_13320</name>
</gene>
<dbReference type="InterPro" id="IPR017871">
    <property type="entry name" value="ABC_transporter-like_CS"/>
</dbReference>
<evidence type="ECO:0000256" key="4">
    <source>
        <dbReference type="SAM" id="MobiDB-lite"/>
    </source>
</evidence>
<dbReference type="Proteomes" id="UP001596263">
    <property type="component" value="Unassembled WGS sequence"/>
</dbReference>
<keyword evidence="2" id="KW-0547">Nucleotide-binding</keyword>
<organism evidence="6 7">
    <name type="scientific">Streptomyces coerulescens</name>
    <dbReference type="NCBI Taxonomy" id="29304"/>
    <lineage>
        <taxon>Bacteria</taxon>
        <taxon>Bacillati</taxon>
        <taxon>Actinomycetota</taxon>
        <taxon>Actinomycetes</taxon>
        <taxon>Kitasatosporales</taxon>
        <taxon>Streptomycetaceae</taxon>
        <taxon>Streptomyces</taxon>
    </lineage>
</organism>
<dbReference type="CDD" id="cd03255">
    <property type="entry name" value="ABC_MJ0796_LolCDE_FtsE"/>
    <property type="match status" value="1"/>
</dbReference>
<keyword evidence="7" id="KW-1185">Reference proteome</keyword>
<keyword evidence="1" id="KW-0813">Transport</keyword>
<dbReference type="SMART" id="SM00382">
    <property type="entry name" value="AAA"/>
    <property type="match status" value="1"/>
</dbReference>
<dbReference type="Gene3D" id="3.40.50.300">
    <property type="entry name" value="P-loop containing nucleotide triphosphate hydrolases"/>
    <property type="match status" value="1"/>
</dbReference>
<dbReference type="EMBL" id="JBHSKM010000007">
    <property type="protein sequence ID" value="MFC5214809.1"/>
    <property type="molecule type" value="Genomic_DNA"/>
</dbReference>
<feature type="region of interest" description="Disordered" evidence="4">
    <location>
        <begin position="1"/>
        <end position="21"/>
    </location>
</feature>
<dbReference type="GO" id="GO:0005524">
    <property type="term" value="F:ATP binding"/>
    <property type="evidence" value="ECO:0007669"/>
    <property type="project" value="UniProtKB-KW"/>
</dbReference>
<dbReference type="Pfam" id="PF00005">
    <property type="entry name" value="ABC_tran"/>
    <property type="match status" value="1"/>
</dbReference>
<evidence type="ECO:0000259" key="5">
    <source>
        <dbReference type="PROSITE" id="PS50893"/>
    </source>
</evidence>
<feature type="domain" description="ABC transporter" evidence="5">
    <location>
        <begin position="23"/>
        <end position="261"/>
    </location>
</feature>
<dbReference type="PANTHER" id="PTHR24220">
    <property type="entry name" value="IMPORT ATP-BINDING PROTEIN"/>
    <property type="match status" value="1"/>
</dbReference>
<name>A0ABW0CG32_STRCD</name>
<dbReference type="SUPFAM" id="SSF52540">
    <property type="entry name" value="P-loop containing nucleoside triphosphate hydrolases"/>
    <property type="match status" value="1"/>
</dbReference>
<comment type="caution">
    <text evidence="6">The sequence shown here is derived from an EMBL/GenBank/DDBJ whole genome shotgun (WGS) entry which is preliminary data.</text>
</comment>
<proteinExistence type="predicted"/>
<dbReference type="RefSeq" id="WP_380851822.1">
    <property type="nucleotide sequence ID" value="NZ_JBHSKM010000007.1"/>
</dbReference>
<evidence type="ECO:0000256" key="3">
    <source>
        <dbReference type="ARBA" id="ARBA00022840"/>
    </source>
</evidence>
<dbReference type="InterPro" id="IPR015854">
    <property type="entry name" value="ABC_transpr_LolD-like"/>
</dbReference>
<protein>
    <submittedName>
        <fullName evidence="6">ABC transporter ATP-binding protein</fullName>
    </submittedName>
</protein>
<evidence type="ECO:0000313" key="7">
    <source>
        <dbReference type="Proteomes" id="UP001596263"/>
    </source>
</evidence>
<accession>A0ABW0CG32</accession>
<keyword evidence="3 6" id="KW-0067">ATP-binding</keyword>
<sequence length="266" mass="28668">MSDDSAPVPRADGPAEADERPVLRAEALTKTHYGEGAPAHAVRGVDLSVRRGEFVAVTGPSGAGKSTLLHLLGGLQRPDAGAVWLDGECADRWSEARWSVERRKRIGIVFQFFNLVSNLSVADNVELPALLAGVPPKRARVERTELLEELGLAEKERSMPGELSGGEQQRVALARALVNRPPLLLADEPAGSLDSKGTREVMRLLSRFHQRGQTIVLVTHDARLASAADRVISFFDGRIADDAELDGGPPPRRAGTSGVLELELRD</sequence>
<feature type="region of interest" description="Disordered" evidence="4">
    <location>
        <begin position="242"/>
        <end position="266"/>
    </location>
</feature>